<feature type="region of interest" description="Disordered" evidence="4">
    <location>
        <begin position="1"/>
        <end position="97"/>
    </location>
</feature>
<dbReference type="InterPro" id="IPR050336">
    <property type="entry name" value="Chromosome_partition/occlusion"/>
</dbReference>
<dbReference type="InterPro" id="IPR041468">
    <property type="entry name" value="HTH_ParB/Spo0J"/>
</dbReference>
<dbReference type="Proteomes" id="UP001519064">
    <property type="component" value="Unassembled WGS sequence"/>
</dbReference>
<dbReference type="NCBIfam" id="TIGR00180">
    <property type="entry name" value="parB_part"/>
    <property type="match status" value="1"/>
</dbReference>
<dbReference type="Gene3D" id="3.90.1530.30">
    <property type="match status" value="1"/>
</dbReference>
<dbReference type="SMART" id="SM00470">
    <property type="entry name" value="ParB"/>
    <property type="match status" value="1"/>
</dbReference>
<dbReference type="Gene3D" id="1.10.10.2830">
    <property type="match status" value="1"/>
</dbReference>
<proteinExistence type="inferred from homology"/>
<dbReference type="Pfam" id="PF17762">
    <property type="entry name" value="HTH_ParB"/>
    <property type="match status" value="1"/>
</dbReference>
<evidence type="ECO:0000256" key="2">
    <source>
        <dbReference type="ARBA" id="ARBA00022829"/>
    </source>
</evidence>
<evidence type="ECO:0000256" key="3">
    <source>
        <dbReference type="ARBA" id="ARBA00023125"/>
    </source>
</evidence>
<protein>
    <submittedName>
        <fullName evidence="6">ParB/RepB/Spo0J family partition protein</fullName>
    </submittedName>
</protein>
<evidence type="ECO:0000256" key="1">
    <source>
        <dbReference type="ARBA" id="ARBA00006295"/>
    </source>
</evidence>
<dbReference type="InterPro" id="IPR003115">
    <property type="entry name" value="ParB_N"/>
</dbReference>
<gene>
    <name evidence="6" type="ORF">ITI46_27845</name>
</gene>
<dbReference type="InterPro" id="IPR004437">
    <property type="entry name" value="ParB/RepB/Spo0J"/>
</dbReference>
<organism evidence="6 7">
    <name type="scientific">Streptomyces oryzae</name>
    <dbReference type="NCBI Taxonomy" id="1434886"/>
    <lineage>
        <taxon>Bacteria</taxon>
        <taxon>Bacillati</taxon>
        <taxon>Actinomycetota</taxon>
        <taxon>Actinomycetes</taxon>
        <taxon>Kitasatosporales</taxon>
        <taxon>Streptomycetaceae</taxon>
        <taxon>Streptomyces</taxon>
    </lineage>
</organism>
<keyword evidence="7" id="KW-1185">Reference proteome</keyword>
<dbReference type="PANTHER" id="PTHR33375:SF1">
    <property type="entry name" value="CHROMOSOME-PARTITIONING PROTEIN PARB-RELATED"/>
    <property type="match status" value="1"/>
</dbReference>
<dbReference type="InterPro" id="IPR036086">
    <property type="entry name" value="ParB/Sulfiredoxin_sf"/>
</dbReference>
<dbReference type="SUPFAM" id="SSF109709">
    <property type="entry name" value="KorB DNA-binding domain-like"/>
    <property type="match status" value="1"/>
</dbReference>
<dbReference type="Pfam" id="PF23552">
    <property type="entry name" value="ParB_C"/>
    <property type="match status" value="1"/>
</dbReference>
<dbReference type="PANTHER" id="PTHR33375">
    <property type="entry name" value="CHROMOSOME-PARTITIONING PROTEIN PARB-RELATED"/>
    <property type="match status" value="1"/>
</dbReference>
<keyword evidence="3" id="KW-0238">DNA-binding</keyword>
<comment type="caution">
    <text evidence="6">The sequence shown here is derived from an EMBL/GenBank/DDBJ whole genome shotgun (WGS) entry which is preliminary data.</text>
</comment>
<feature type="compositionally biased region" description="Polar residues" evidence="4">
    <location>
        <begin position="34"/>
        <end position="46"/>
    </location>
</feature>
<name>A0ABS3XJ50_9ACTN</name>
<feature type="domain" description="ParB-like N-terminal" evidence="5">
    <location>
        <begin position="106"/>
        <end position="196"/>
    </location>
</feature>
<evidence type="ECO:0000313" key="6">
    <source>
        <dbReference type="EMBL" id="MBO8195432.1"/>
    </source>
</evidence>
<reference evidence="6 7" key="1">
    <citation type="submission" date="2020-11" db="EMBL/GenBank/DDBJ databases">
        <title>Streptomyces spirodelae sp. nov., isolated from duckweed.</title>
        <authorList>
            <person name="Saimee Y."/>
            <person name="Duangmal K."/>
        </authorList>
    </citation>
    <scope>NUCLEOTIDE SEQUENCE [LARGE SCALE GENOMIC DNA]</scope>
    <source>
        <strain evidence="6 7">S16-07</strain>
    </source>
</reference>
<dbReference type="RefSeq" id="WP_209242668.1">
    <property type="nucleotide sequence ID" value="NZ_JADKMA010000190.1"/>
</dbReference>
<sequence>MSERRRGLGRGLGALIPAAPTGTDSVDSSENEQQKPNMTGGSTSPTAVPVLAPEQGVRGVAAAKVAALSQQENEDEVSRDEPVSRETAPSATVEGGVPDEAGAFFAEVPLDAITPNPRQPREVFDEDALAELVTSIKEVGLLQPVVVRELKPGSFELIMGERRWRACREAGLERIPAIVRATDDEKLLLDALLENLHRAQLNPLEEAAAYDQLLKDFDCTHDELADRIGRSRPQVSNTLRLLRLSPAVQRRVAAGVLSAGHARALLSVEDGEEQDKLAHRIVAEGLSVRAVEEIVTLMGGKPKGSTKPKGPRAGARVSPALDHLAGRLSDRFETRVKVDLGQKKGKIVVEFASMEDLERILGQLAPGEGRVLEQKLAEGGDADGDEESDPS</sequence>
<dbReference type="InterPro" id="IPR057240">
    <property type="entry name" value="ParB_dimer_C"/>
</dbReference>
<keyword evidence="2" id="KW-0159">Chromosome partition</keyword>
<dbReference type="CDD" id="cd16393">
    <property type="entry name" value="SPO0J_N"/>
    <property type="match status" value="1"/>
</dbReference>
<comment type="similarity">
    <text evidence="1">Belongs to the ParB family.</text>
</comment>
<dbReference type="Pfam" id="PF02195">
    <property type="entry name" value="ParB_N"/>
    <property type="match status" value="1"/>
</dbReference>
<evidence type="ECO:0000256" key="4">
    <source>
        <dbReference type="SAM" id="MobiDB-lite"/>
    </source>
</evidence>
<dbReference type="EMBL" id="JADKMA010000190">
    <property type="protein sequence ID" value="MBO8195432.1"/>
    <property type="molecule type" value="Genomic_DNA"/>
</dbReference>
<evidence type="ECO:0000313" key="7">
    <source>
        <dbReference type="Proteomes" id="UP001519064"/>
    </source>
</evidence>
<accession>A0ABS3XJ50</accession>
<evidence type="ECO:0000259" key="5">
    <source>
        <dbReference type="SMART" id="SM00470"/>
    </source>
</evidence>
<dbReference type="SUPFAM" id="SSF110849">
    <property type="entry name" value="ParB/Sulfiredoxin"/>
    <property type="match status" value="1"/>
</dbReference>